<accession>A0A444PXD3</accession>
<dbReference type="NCBIfam" id="TIGR02050">
    <property type="entry name" value="gshA_cyan_rel"/>
    <property type="match status" value="1"/>
</dbReference>
<dbReference type="EMBL" id="RZNB01000001">
    <property type="protein sequence ID" value="RWZ52550.1"/>
    <property type="molecule type" value="Genomic_DNA"/>
</dbReference>
<comment type="similarity">
    <text evidence="5">Belongs to the glutamate--cysteine ligase type 2 family. YbdK subfamily.</text>
</comment>
<dbReference type="SUPFAM" id="SSF55931">
    <property type="entry name" value="Glutamine synthetase/guanido kinase"/>
    <property type="match status" value="1"/>
</dbReference>
<dbReference type="AlphaFoldDB" id="A0A444PXD3"/>
<name>A0A444PXD3_9MICO</name>
<evidence type="ECO:0000313" key="6">
    <source>
        <dbReference type="EMBL" id="RWZ52550.1"/>
    </source>
</evidence>
<keyword evidence="2 5" id="KW-0547">Nucleotide-binding</keyword>
<dbReference type="OrthoDB" id="9769628at2"/>
<evidence type="ECO:0000313" key="7">
    <source>
        <dbReference type="Proteomes" id="UP000288547"/>
    </source>
</evidence>
<dbReference type="InterPro" id="IPR050141">
    <property type="entry name" value="GCL_type2/YbdK_subfam"/>
</dbReference>
<dbReference type="InterPro" id="IPR014746">
    <property type="entry name" value="Gln_synth/guanido_kin_cat_dom"/>
</dbReference>
<dbReference type="GO" id="GO:0004357">
    <property type="term" value="F:glutamate-cysteine ligase activity"/>
    <property type="evidence" value="ECO:0007669"/>
    <property type="project" value="UniProtKB-EC"/>
</dbReference>
<evidence type="ECO:0000256" key="4">
    <source>
        <dbReference type="ARBA" id="ARBA00048819"/>
    </source>
</evidence>
<comment type="caution">
    <text evidence="6">The sequence shown here is derived from an EMBL/GenBank/DDBJ whole genome shotgun (WGS) entry which is preliminary data.</text>
</comment>
<dbReference type="InterPro" id="IPR006336">
    <property type="entry name" value="GCS2"/>
</dbReference>
<dbReference type="RefSeq" id="WP_128493393.1">
    <property type="nucleotide sequence ID" value="NZ_RZNB01000001.1"/>
</dbReference>
<dbReference type="PANTHER" id="PTHR36510">
    <property type="entry name" value="GLUTAMATE--CYSTEINE LIGASE 2-RELATED"/>
    <property type="match status" value="1"/>
</dbReference>
<evidence type="ECO:0000256" key="5">
    <source>
        <dbReference type="HAMAP-Rule" id="MF_01609"/>
    </source>
</evidence>
<dbReference type="PANTHER" id="PTHR36510:SF1">
    <property type="entry name" value="GLUTAMATE--CYSTEINE LIGASE 2-RELATED"/>
    <property type="match status" value="1"/>
</dbReference>
<gene>
    <name evidence="6" type="ORF">ELQ90_00910</name>
</gene>
<dbReference type="InterPro" id="IPR011793">
    <property type="entry name" value="YbdK"/>
</dbReference>
<organism evidence="6 7">
    <name type="scientific">Labedella phragmitis</name>
    <dbReference type="NCBI Taxonomy" id="2498849"/>
    <lineage>
        <taxon>Bacteria</taxon>
        <taxon>Bacillati</taxon>
        <taxon>Actinomycetota</taxon>
        <taxon>Actinomycetes</taxon>
        <taxon>Micrococcales</taxon>
        <taxon>Microbacteriaceae</taxon>
        <taxon>Labedella</taxon>
    </lineage>
</organism>
<dbReference type="GO" id="GO:0005524">
    <property type="term" value="F:ATP binding"/>
    <property type="evidence" value="ECO:0007669"/>
    <property type="project" value="UniProtKB-KW"/>
</dbReference>
<comment type="catalytic activity">
    <reaction evidence="4 5">
        <text>L-cysteine + L-glutamate + ATP = gamma-L-glutamyl-L-cysteine + ADP + phosphate + H(+)</text>
        <dbReference type="Rhea" id="RHEA:13285"/>
        <dbReference type="ChEBI" id="CHEBI:15378"/>
        <dbReference type="ChEBI" id="CHEBI:29985"/>
        <dbReference type="ChEBI" id="CHEBI:30616"/>
        <dbReference type="ChEBI" id="CHEBI:35235"/>
        <dbReference type="ChEBI" id="CHEBI:43474"/>
        <dbReference type="ChEBI" id="CHEBI:58173"/>
        <dbReference type="ChEBI" id="CHEBI:456216"/>
        <dbReference type="EC" id="6.3.2.2"/>
    </reaction>
</comment>
<dbReference type="Proteomes" id="UP000288547">
    <property type="component" value="Unassembled WGS sequence"/>
</dbReference>
<evidence type="ECO:0000256" key="2">
    <source>
        <dbReference type="ARBA" id="ARBA00022741"/>
    </source>
</evidence>
<keyword evidence="7" id="KW-1185">Reference proteome</keyword>
<protein>
    <recommendedName>
        <fullName evidence="5">Putative glutamate--cysteine ligase 2</fullName>
        <ecNumber evidence="5">6.3.2.2</ecNumber>
    </recommendedName>
    <alternativeName>
        <fullName evidence="5">Gamma-glutamylcysteine synthetase 2</fullName>
        <shortName evidence="5">GCS 2</shortName>
        <shortName evidence="5">Gamma-GCS 2</shortName>
    </alternativeName>
</protein>
<sequence length="387" mass="40927">MTTERAALRTIGVEEELVLVDAETMRPRAVGPAIVAAAAGPSGSSLEAEMKQEQIEVISPPSATHAELLDWVRRGRRRADAEALRHGARVVATATSPGALSASLAHGDRYSRMAERYGIVARDQFTCGLHVHVAIDSPEEGVGVLDRIRCWLPSLLALSTNSPLCHGAETGYRSYRYQTWGRWPTSGPTEVFGGVERYRNIVAALVASEALLDEGMIYFDARLSRNHPTVEIRIADVPLYAEDASLLGILARALVETAAIEWRTGTPPPTVPTPVLVAASWIASKDGVTGSLIDPHSSSRVPAAHVLESLLDHVGVALALSGDAAVAVDGVARILARGTGADRQMTVWRRSGDIGQVVADAALATIDAGAARLRPSATDGGPRVAAV</sequence>
<evidence type="ECO:0000256" key="3">
    <source>
        <dbReference type="ARBA" id="ARBA00022840"/>
    </source>
</evidence>
<proteinExistence type="inferred from homology"/>
<reference evidence="6 7" key="1">
    <citation type="submission" date="2018-12" db="EMBL/GenBank/DDBJ databases">
        <authorList>
            <person name="Li F."/>
        </authorList>
    </citation>
    <scope>NUCLEOTIDE SEQUENCE [LARGE SCALE GENOMIC DNA]</scope>
    <source>
        <strain evidence="6 7">11W25H-1</strain>
    </source>
</reference>
<keyword evidence="1 5" id="KW-0436">Ligase</keyword>
<dbReference type="HAMAP" id="MF_01609">
    <property type="entry name" value="Glu_cys_ligase_2"/>
    <property type="match status" value="1"/>
</dbReference>
<evidence type="ECO:0000256" key="1">
    <source>
        <dbReference type="ARBA" id="ARBA00022598"/>
    </source>
</evidence>
<dbReference type="EC" id="6.3.2.2" evidence="5"/>
<comment type="function">
    <text evidence="5">ATP-dependent carboxylate-amine ligase which exhibits weak glutamate--cysteine ligase activity.</text>
</comment>
<dbReference type="GO" id="GO:0042398">
    <property type="term" value="P:modified amino acid biosynthetic process"/>
    <property type="evidence" value="ECO:0007669"/>
    <property type="project" value="InterPro"/>
</dbReference>
<keyword evidence="3 5" id="KW-0067">ATP-binding</keyword>
<dbReference type="Pfam" id="PF04107">
    <property type="entry name" value="GCS2"/>
    <property type="match status" value="1"/>
</dbReference>
<dbReference type="Gene3D" id="3.30.590.20">
    <property type="match status" value="1"/>
</dbReference>
<dbReference type="NCBIfam" id="NF010041">
    <property type="entry name" value="PRK13517.1-1"/>
    <property type="match status" value="1"/>
</dbReference>